<keyword evidence="11" id="KW-1185">Reference proteome</keyword>
<dbReference type="SMART" id="SM00664">
    <property type="entry name" value="DoH"/>
    <property type="match status" value="1"/>
</dbReference>
<feature type="compositionally biased region" description="Basic and acidic residues" evidence="7">
    <location>
        <begin position="364"/>
        <end position="375"/>
    </location>
</feature>
<dbReference type="InterPro" id="IPR005018">
    <property type="entry name" value="DOMON_domain"/>
</dbReference>
<feature type="region of interest" description="Disordered" evidence="7">
    <location>
        <begin position="364"/>
        <end position="389"/>
    </location>
</feature>
<evidence type="ECO:0000259" key="9">
    <source>
        <dbReference type="PROSITE" id="PS50939"/>
    </source>
</evidence>
<evidence type="ECO:0000256" key="7">
    <source>
        <dbReference type="SAM" id="MobiDB-lite"/>
    </source>
</evidence>
<dbReference type="Pfam" id="PF03188">
    <property type="entry name" value="Cytochrom_B561"/>
    <property type="match status" value="1"/>
</dbReference>
<protein>
    <recommendedName>
        <fullName evidence="9">Cytochrome b561 domain-containing protein</fullName>
    </recommendedName>
</protein>
<dbReference type="InterPro" id="IPR006593">
    <property type="entry name" value="Cyt_b561/ferric_Rdtase_TM"/>
</dbReference>
<dbReference type="InterPro" id="IPR015920">
    <property type="entry name" value="Cellobiose_DH-like_cyt"/>
</dbReference>
<feature type="transmembrane region" description="Helical" evidence="8">
    <location>
        <begin position="255"/>
        <end position="276"/>
    </location>
</feature>
<evidence type="ECO:0000313" key="10">
    <source>
        <dbReference type="EMBL" id="KAF4621244.1"/>
    </source>
</evidence>
<keyword evidence="6 8" id="KW-0472">Membrane</keyword>
<organism evidence="10 11">
    <name type="scientific">Agrocybe pediades</name>
    <dbReference type="NCBI Taxonomy" id="84607"/>
    <lineage>
        <taxon>Eukaryota</taxon>
        <taxon>Fungi</taxon>
        <taxon>Dikarya</taxon>
        <taxon>Basidiomycota</taxon>
        <taxon>Agaricomycotina</taxon>
        <taxon>Agaricomycetes</taxon>
        <taxon>Agaricomycetidae</taxon>
        <taxon>Agaricales</taxon>
        <taxon>Agaricineae</taxon>
        <taxon>Strophariaceae</taxon>
        <taxon>Agrocybe</taxon>
    </lineage>
</organism>
<gene>
    <name evidence="10" type="ORF">D9613_000655</name>
</gene>
<evidence type="ECO:0000256" key="8">
    <source>
        <dbReference type="SAM" id="Phobius"/>
    </source>
</evidence>
<dbReference type="CDD" id="cd09630">
    <property type="entry name" value="CDH_like_cytochrome"/>
    <property type="match status" value="1"/>
</dbReference>
<dbReference type="PROSITE" id="PS50939">
    <property type="entry name" value="CYTOCHROME_B561"/>
    <property type="match status" value="1"/>
</dbReference>
<evidence type="ECO:0000256" key="6">
    <source>
        <dbReference type="ARBA" id="ARBA00023136"/>
    </source>
</evidence>
<comment type="subcellular location">
    <subcellularLocation>
        <location evidence="1">Membrane</location>
    </subcellularLocation>
</comment>
<evidence type="ECO:0000256" key="1">
    <source>
        <dbReference type="ARBA" id="ARBA00004370"/>
    </source>
</evidence>
<dbReference type="Gene3D" id="1.20.120.1770">
    <property type="match status" value="1"/>
</dbReference>
<dbReference type="EMBL" id="JAACJL010000015">
    <property type="protein sequence ID" value="KAF4621244.1"/>
    <property type="molecule type" value="Genomic_DNA"/>
</dbReference>
<reference evidence="10 11" key="1">
    <citation type="submission" date="2019-12" db="EMBL/GenBank/DDBJ databases">
        <authorList>
            <person name="Floudas D."/>
            <person name="Bentzer J."/>
            <person name="Ahren D."/>
            <person name="Johansson T."/>
            <person name="Persson P."/>
            <person name="Tunlid A."/>
        </authorList>
    </citation>
    <scope>NUCLEOTIDE SEQUENCE [LARGE SCALE GENOMIC DNA]</scope>
    <source>
        <strain evidence="10 11">CBS 102.39</strain>
    </source>
</reference>
<evidence type="ECO:0000256" key="5">
    <source>
        <dbReference type="ARBA" id="ARBA00022989"/>
    </source>
</evidence>
<feature type="transmembrane region" description="Helical" evidence="8">
    <location>
        <begin position="288"/>
        <end position="307"/>
    </location>
</feature>
<feature type="transmembrane region" description="Helical" evidence="8">
    <location>
        <begin position="218"/>
        <end position="243"/>
    </location>
</feature>
<comment type="caution">
    <text evidence="10">The sequence shown here is derived from an EMBL/GenBank/DDBJ whole genome shotgun (WGS) entry which is preliminary data.</text>
</comment>
<keyword evidence="3 8" id="KW-0812">Transmembrane</keyword>
<feature type="transmembrane region" description="Helical" evidence="8">
    <location>
        <begin position="181"/>
        <end position="206"/>
    </location>
</feature>
<dbReference type="PANTHER" id="PTHR47797">
    <property type="entry name" value="DEHYDROGENASE, PUTATIVE (AFU_ORTHOLOGUE AFUA_8G05805)-RELATED"/>
    <property type="match status" value="1"/>
</dbReference>
<feature type="transmembrane region" description="Helical" evidence="8">
    <location>
        <begin position="327"/>
        <end position="349"/>
    </location>
</feature>
<proteinExistence type="predicted"/>
<accession>A0A8H4R0S4</accession>
<dbReference type="SUPFAM" id="SSF49344">
    <property type="entry name" value="CBD9-like"/>
    <property type="match status" value="1"/>
</dbReference>
<evidence type="ECO:0000256" key="3">
    <source>
        <dbReference type="ARBA" id="ARBA00022692"/>
    </source>
</evidence>
<evidence type="ECO:0000313" key="11">
    <source>
        <dbReference type="Proteomes" id="UP000521872"/>
    </source>
</evidence>
<dbReference type="Pfam" id="PF16010">
    <property type="entry name" value="CDH-cyt"/>
    <property type="match status" value="1"/>
</dbReference>
<dbReference type="AlphaFoldDB" id="A0A8H4R0S4"/>
<dbReference type="PANTHER" id="PTHR47797:SF3">
    <property type="entry name" value="CYTOCHROME B561 DOMAIN-CONTAINING PROTEIN"/>
    <property type="match status" value="1"/>
</dbReference>
<dbReference type="GO" id="GO:0016020">
    <property type="term" value="C:membrane"/>
    <property type="evidence" value="ECO:0007669"/>
    <property type="project" value="UniProtKB-SubCell"/>
</dbReference>
<dbReference type="CDD" id="cd08760">
    <property type="entry name" value="Cyt_b561_FRRS1_like"/>
    <property type="match status" value="1"/>
</dbReference>
<feature type="domain" description="Cytochrome b561" evidence="9">
    <location>
        <begin position="145"/>
        <end position="348"/>
    </location>
</feature>
<dbReference type="Proteomes" id="UP000521872">
    <property type="component" value="Unassembled WGS sequence"/>
</dbReference>
<keyword evidence="2" id="KW-0813">Transport</keyword>
<keyword evidence="4" id="KW-0249">Electron transport</keyword>
<name>A0A8H4R0S4_9AGAR</name>
<keyword evidence="5 8" id="KW-1133">Transmembrane helix</keyword>
<dbReference type="Gene3D" id="2.60.40.1210">
    <property type="entry name" value="Cellobiose dehydrogenase, cytochrome domain"/>
    <property type="match status" value="1"/>
</dbReference>
<evidence type="ECO:0000256" key="2">
    <source>
        <dbReference type="ARBA" id="ARBA00022448"/>
    </source>
</evidence>
<evidence type="ECO:0000256" key="4">
    <source>
        <dbReference type="ARBA" id="ARBA00022982"/>
    </source>
</evidence>
<dbReference type="SMART" id="SM00665">
    <property type="entry name" value="B561"/>
    <property type="match status" value="1"/>
</dbReference>
<sequence>MHFIRLPPGTSFSRETPNALRSHCKWKFDYILNRQPLGWMAMGFGSQMTGSPMVIMWINSDNHITISQRKAPAEVMPTVDPNPPRTAVLDLASSKTSSSAPELAFTVPSNNDGVQSIIWAFGTTNPGDSSPSAVLVQHADSGTLNLDLTKQLSGNTTAPPTDGTPTGGSFKIPYLPYQKLIIAHAVFCSVGFLVLLPLGALLARYLRTFIPTWFKGHWIVQFVLAGPVIVIGVSLGIAAVAKAKAFHLDDDHKRWGIAIFILYFVQCGLGAFIHFVKKSNRKHRPPQNYMHAIIGLAIIGLALYQVHSGYDHEWPTTTGRGQVPSGVNIAFWVWVALLPASYGLGLFFLPKQYKQEYARVRTQDEDSEEVNRMSLEETQYQKPHHASGH</sequence>